<dbReference type="InterPro" id="IPR003653">
    <property type="entry name" value="Peptidase_C48_C"/>
</dbReference>
<dbReference type="AlphaFoldDB" id="A0A8H7AFD9"/>
<protein>
    <recommendedName>
        <fullName evidence="4">Ubiquitin-like protease family profile domain-containing protein</fullName>
    </recommendedName>
</protein>
<reference evidence="5" key="1">
    <citation type="submission" date="2020-02" db="EMBL/GenBank/DDBJ databases">
        <authorList>
            <person name="Palmer J.M."/>
        </authorList>
    </citation>
    <scope>NUCLEOTIDE SEQUENCE</scope>
    <source>
        <strain evidence="5">EPUS1.4</strain>
        <tissue evidence="5">Thallus</tissue>
    </source>
</reference>
<dbReference type="Pfam" id="PF02902">
    <property type="entry name" value="Peptidase_C48"/>
    <property type="match status" value="1"/>
</dbReference>
<dbReference type="InterPro" id="IPR038765">
    <property type="entry name" value="Papain-like_cys_pep_sf"/>
</dbReference>
<dbReference type="OrthoDB" id="442460at2759"/>
<comment type="caution">
    <text evidence="5">The sequence shown here is derived from an EMBL/GenBank/DDBJ whole genome shotgun (WGS) entry which is preliminary data.</text>
</comment>
<evidence type="ECO:0000313" key="6">
    <source>
        <dbReference type="Proteomes" id="UP000606974"/>
    </source>
</evidence>
<name>A0A8H7AFD9_9EURO</name>
<comment type="similarity">
    <text evidence="1">Belongs to the peptidase C48 family.</text>
</comment>
<dbReference type="GO" id="GO:0006508">
    <property type="term" value="P:proteolysis"/>
    <property type="evidence" value="ECO:0007669"/>
    <property type="project" value="UniProtKB-KW"/>
</dbReference>
<dbReference type="SUPFAM" id="SSF54001">
    <property type="entry name" value="Cysteine proteinases"/>
    <property type="match status" value="1"/>
</dbReference>
<keyword evidence="3" id="KW-0378">Hydrolase</keyword>
<accession>A0A8H7AFD9</accession>
<organism evidence="5 6">
    <name type="scientific">Endocarpon pusillum</name>
    <dbReference type="NCBI Taxonomy" id="364733"/>
    <lineage>
        <taxon>Eukaryota</taxon>
        <taxon>Fungi</taxon>
        <taxon>Dikarya</taxon>
        <taxon>Ascomycota</taxon>
        <taxon>Pezizomycotina</taxon>
        <taxon>Eurotiomycetes</taxon>
        <taxon>Chaetothyriomycetidae</taxon>
        <taxon>Verrucariales</taxon>
        <taxon>Verrucariaceae</taxon>
        <taxon>Endocarpon</taxon>
    </lineage>
</organism>
<evidence type="ECO:0000313" key="5">
    <source>
        <dbReference type="EMBL" id="KAF7506434.1"/>
    </source>
</evidence>
<dbReference type="GO" id="GO:0019783">
    <property type="term" value="F:ubiquitin-like protein peptidase activity"/>
    <property type="evidence" value="ECO:0007669"/>
    <property type="project" value="UniProtKB-ARBA"/>
</dbReference>
<evidence type="ECO:0000259" key="4">
    <source>
        <dbReference type="Pfam" id="PF02902"/>
    </source>
</evidence>
<keyword evidence="2" id="KW-0645">Protease</keyword>
<feature type="domain" description="Ubiquitin-like protease family profile" evidence="4">
    <location>
        <begin position="23"/>
        <end position="52"/>
    </location>
</feature>
<sequence>MVEFVSAPQERFRREEYTISPLRSAQQLNDYDCGLYVIENARSFLNGQPLQEIIGNAARVNVATRLYGPAMNLRDWTLRRETES</sequence>
<evidence type="ECO:0000256" key="3">
    <source>
        <dbReference type="ARBA" id="ARBA00022801"/>
    </source>
</evidence>
<dbReference type="EMBL" id="JAACFV010000087">
    <property type="protein sequence ID" value="KAF7506434.1"/>
    <property type="molecule type" value="Genomic_DNA"/>
</dbReference>
<dbReference type="Proteomes" id="UP000606974">
    <property type="component" value="Unassembled WGS sequence"/>
</dbReference>
<proteinExistence type="inferred from homology"/>
<keyword evidence="6" id="KW-1185">Reference proteome</keyword>
<evidence type="ECO:0000256" key="1">
    <source>
        <dbReference type="ARBA" id="ARBA00005234"/>
    </source>
</evidence>
<dbReference type="GO" id="GO:0008234">
    <property type="term" value="F:cysteine-type peptidase activity"/>
    <property type="evidence" value="ECO:0007669"/>
    <property type="project" value="InterPro"/>
</dbReference>
<dbReference type="Gene3D" id="1.10.418.20">
    <property type="match status" value="1"/>
</dbReference>
<gene>
    <name evidence="5" type="ORF">GJ744_011788</name>
</gene>
<evidence type="ECO:0000256" key="2">
    <source>
        <dbReference type="ARBA" id="ARBA00022670"/>
    </source>
</evidence>